<protein>
    <submittedName>
        <fullName evidence="1">Uncharacterized protein</fullName>
    </submittedName>
</protein>
<name>B1XU13_POLNS</name>
<dbReference type="HOGENOM" id="CLU_3404800_0_0_4"/>
<accession>B1XU13</accession>
<gene>
    <name evidence="1" type="ordered locus">Pnec_0583</name>
</gene>
<dbReference type="KEGG" id="pne:Pnec_0583"/>
<dbReference type="STRING" id="452638.Pnec_0583"/>
<sequence length="30" mass="3480">MAIDRHDQREVFEEGEANAIGTEFKRFAVI</sequence>
<dbReference type="EMBL" id="CP001010">
    <property type="protein sequence ID" value="ACB43840.1"/>
    <property type="molecule type" value="Genomic_DNA"/>
</dbReference>
<reference evidence="1" key="1">
    <citation type="submission" date="2008-03" db="EMBL/GenBank/DDBJ databases">
        <title>Complete sequence of Polynucleobacter necessarius STIR1.</title>
        <authorList>
            <consortium name="US DOE Joint Genome Institute"/>
            <person name="Copeland A."/>
            <person name="Lucas S."/>
            <person name="Lapidus A."/>
            <person name="Barry K."/>
            <person name="Detter J.C."/>
            <person name="Glavina del Rio T."/>
            <person name="Hammon N."/>
            <person name="Israni S."/>
            <person name="Dalin E."/>
            <person name="Tice H."/>
            <person name="Pitluck S."/>
            <person name="Chain P."/>
            <person name="Malfatti S."/>
            <person name="Shin M."/>
            <person name="Vergez L."/>
            <person name="Schmutz J."/>
            <person name="Larimer F."/>
            <person name="Land M."/>
            <person name="Hauser L."/>
            <person name="Kyrpides N."/>
            <person name="Kim E."/>
            <person name="Hahn M."/>
            <person name="Richardson P."/>
        </authorList>
    </citation>
    <scope>NUCLEOTIDE SEQUENCE [LARGE SCALE GENOMIC DNA]</scope>
    <source>
        <strain evidence="1">STIR1</strain>
    </source>
</reference>
<evidence type="ECO:0000313" key="1">
    <source>
        <dbReference type="EMBL" id="ACB43840.1"/>
    </source>
</evidence>
<proteinExistence type="predicted"/>
<organism evidence="1">
    <name type="scientific">Polynucleobacter necessarius subsp. necessarius (strain STIR1)</name>
    <dbReference type="NCBI Taxonomy" id="452638"/>
    <lineage>
        <taxon>Bacteria</taxon>
        <taxon>Pseudomonadati</taxon>
        <taxon>Pseudomonadota</taxon>
        <taxon>Betaproteobacteria</taxon>
        <taxon>Burkholderiales</taxon>
        <taxon>Burkholderiaceae</taxon>
        <taxon>Polynucleobacter</taxon>
    </lineage>
</organism>
<dbReference type="AlphaFoldDB" id="B1XU13"/>